<name>A0A7V7TV66_9HYPH</name>
<dbReference type="GO" id="GO:0005737">
    <property type="term" value="C:cytoplasm"/>
    <property type="evidence" value="ECO:0007669"/>
    <property type="project" value="TreeGrafter"/>
</dbReference>
<organism evidence="3 4">
    <name type="scientific">Plantimonas leprariae</name>
    <dbReference type="NCBI Taxonomy" id="2615207"/>
    <lineage>
        <taxon>Bacteria</taxon>
        <taxon>Pseudomonadati</taxon>
        <taxon>Pseudomonadota</taxon>
        <taxon>Alphaproteobacteria</taxon>
        <taxon>Hyphomicrobiales</taxon>
        <taxon>Aurantimonadaceae</taxon>
        <taxon>Plantimonas</taxon>
    </lineage>
</organism>
<gene>
    <name evidence="3" type="ORF">F6X38_18115</name>
</gene>
<protein>
    <submittedName>
        <fullName evidence="3">AFG1 family ATPase</fullName>
    </submittedName>
</protein>
<evidence type="ECO:0000313" key="3">
    <source>
        <dbReference type="EMBL" id="KAB0677587.1"/>
    </source>
</evidence>
<keyword evidence="2" id="KW-0067">ATP-binding</keyword>
<dbReference type="SUPFAM" id="SSF52540">
    <property type="entry name" value="P-loop containing nucleoside triphosphate hydrolases"/>
    <property type="match status" value="1"/>
</dbReference>
<dbReference type="Pfam" id="PF03969">
    <property type="entry name" value="AFG1_ATPase"/>
    <property type="match status" value="1"/>
</dbReference>
<keyword evidence="4" id="KW-1185">Reference proteome</keyword>
<keyword evidence="1" id="KW-0547">Nucleotide-binding</keyword>
<proteinExistence type="predicted"/>
<dbReference type="RefSeq" id="WP_150972122.1">
    <property type="nucleotide sequence ID" value="NZ_VZDO01000016.1"/>
</dbReference>
<dbReference type="GO" id="GO:0016887">
    <property type="term" value="F:ATP hydrolysis activity"/>
    <property type="evidence" value="ECO:0007669"/>
    <property type="project" value="InterPro"/>
</dbReference>
<dbReference type="NCBIfam" id="NF040713">
    <property type="entry name" value="ZapE"/>
    <property type="match status" value="1"/>
</dbReference>
<dbReference type="Proteomes" id="UP000432089">
    <property type="component" value="Unassembled WGS sequence"/>
</dbReference>
<evidence type="ECO:0000256" key="1">
    <source>
        <dbReference type="ARBA" id="ARBA00022741"/>
    </source>
</evidence>
<accession>A0A7V7TV66</accession>
<dbReference type="PANTHER" id="PTHR12169:SF6">
    <property type="entry name" value="AFG1-LIKE ATPASE"/>
    <property type="match status" value="1"/>
</dbReference>
<reference evidence="3 4" key="1">
    <citation type="submission" date="2019-09" db="EMBL/GenBank/DDBJ databases">
        <title>YIM 132180 draft genome.</title>
        <authorList>
            <person name="Zhang K."/>
        </authorList>
    </citation>
    <scope>NUCLEOTIDE SEQUENCE [LARGE SCALE GENOMIC DNA]</scope>
    <source>
        <strain evidence="3 4">YIM 132180</strain>
    </source>
</reference>
<dbReference type="InterPro" id="IPR005654">
    <property type="entry name" value="ATPase_AFG1-like"/>
</dbReference>
<dbReference type="AlphaFoldDB" id="A0A7V7TV66"/>
<dbReference type="EMBL" id="VZDO01000016">
    <property type="protein sequence ID" value="KAB0677587.1"/>
    <property type="molecule type" value="Genomic_DNA"/>
</dbReference>
<sequence>MTPHDSKAAPRPGPVRASLERLIASREIEADGAQRRLADRLDRLDRELSAAALSAKGSALGWLFGRAKPAEPPRGVYVHGEVGRGKTMLMDIFFRHAATGAKRRVHFHAFMAEVHERIGEYRKAVRAGTATEGSDPIPPVGQAIAAKARLLCFDEFAVTDVADAMILRRLFETLFAQGVALVATSNVAPDDLYRDGLKRADFLPFIEILKRHADVVRLDGAEDYRLAAIGEEHLYVTPLGVDAERIMDETFRTLLAGEKPRPASLSVKGRTVPVPLAGNGVARFRFDDLMRRPLGAQDFLAIAHRFHTVVLDGVMRMGEAERNEAKRFITLIDALYDMRRRIVISAEVPAEELYRARRGAEAFEFARTVSRLVEMRSADYAAAGSAETAGP</sequence>
<evidence type="ECO:0000256" key="2">
    <source>
        <dbReference type="ARBA" id="ARBA00022840"/>
    </source>
</evidence>
<dbReference type="GO" id="GO:0005524">
    <property type="term" value="F:ATP binding"/>
    <property type="evidence" value="ECO:0007669"/>
    <property type="project" value="UniProtKB-KW"/>
</dbReference>
<dbReference type="PANTHER" id="PTHR12169">
    <property type="entry name" value="ATPASE N2B"/>
    <property type="match status" value="1"/>
</dbReference>
<dbReference type="Gene3D" id="3.40.50.300">
    <property type="entry name" value="P-loop containing nucleotide triphosphate hydrolases"/>
    <property type="match status" value="1"/>
</dbReference>
<dbReference type="InterPro" id="IPR027417">
    <property type="entry name" value="P-loop_NTPase"/>
</dbReference>
<evidence type="ECO:0000313" key="4">
    <source>
        <dbReference type="Proteomes" id="UP000432089"/>
    </source>
</evidence>
<comment type="caution">
    <text evidence="3">The sequence shown here is derived from an EMBL/GenBank/DDBJ whole genome shotgun (WGS) entry which is preliminary data.</text>
</comment>